<evidence type="ECO:0000256" key="1">
    <source>
        <dbReference type="ARBA" id="ARBA00001113"/>
    </source>
</evidence>
<reference evidence="7 18" key="3">
    <citation type="submission" date="2019-11" db="EMBL/GenBank/DDBJ databases">
        <title>Growth characteristics of pneumococcus vary with the chemical composition of the capsule and with environmental conditions.</title>
        <authorList>
            <person name="Tothpal A."/>
            <person name="Desobry K."/>
            <person name="Joshi S."/>
            <person name="Wyllie A.L."/>
            <person name="Weinberger D.M."/>
        </authorList>
    </citation>
    <scope>NUCLEOTIDE SEQUENCE</scope>
    <source>
        <strain evidence="8">Pnumococcus10A</strain>
        <strain evidence="7">Pnumococcus22F</strain>
        <strain evidence="18">pnumococcus22F</strain>
    </source>
</reference>
<dbReference type="GO" id="GO:0047324">
    <property type="term" value="F:phosphoenolpyruvate-glycerone phosphotransferase activity"/>
    <property type="evidence" value="ECO:0007669"/>
    <property type="project" value="UniProtKB-EC"/>
</dbReference>
<dbReference type="Proteomes" id="UP000312530">
    <property type="component" value="Unassembled WGS sequence"/>
</dbReference>
<evidence type="ECO:0000256" key="5">
    <source>
        <dbReference type="ARBA" id="ARBA00046577"/>
    </source>
</evidence>
<dbReference type="Proteomes" id="UP000729182">
    <property type="component" value="Unassembled WGS sequence"/>
</dbReference>
<comment type="subunit">
    <text evidence="5">Homodimer. The dihydroxyacetone kinase complex is composed of a homodimer of DhaM, a homodimer of DhaK and the subunit DhaL.</text>
</comment>
<dbReference type="Proteomes" id="UP000474228">
    <property type="component" value="Unassembled WGS sequence"/>
</dbReference>
<dbReference type="InterPro" id="IPR012844">
    <property type="entry name" value="DhaM_N"/>
</dbReference>
<dbReference type="InterPro" id="IPR004701">
    <property type="entry name" value="PTS_EIIA_man-typ"/>
</dbReference>
<dbReference type="EMBL" id="LR216058">
    <property type="protein sequence ID" value="VFI32535.1"/>
    <property type="molecule type" value="Genomic_DNA"/>
</dbReference>
<evidence type="ECO:0000313" key="7">
    <source>
        <dbReference type="EMBL" id="MTV63205.1"/>
    </source>
</evidence>
<evidence type="ECO:0000313" key="15">
    <source>
        <dbReference type="Proteomes" id="UP000311381"/>
    </source>
</evidence>
<evidence type="ECO:0000313" key="17">
    <source>
        <dbReference type="Proteomes" id="UP000405447"/>
    </source>
</evidence>
<dbReference type="Proteomes" id="UP000405447">
    <property type="component" value="Unassembled WGS sequence"/>
</dbReference>
<dbReference type="PANTHER" id="PTHR38594">
    <property type="entry name" value="PEP-DEPENDENT DIHYDROXYACETONE KINASE, PHOSPHORYL DONOR SUBUNIT DHAM"/>
    <property type="match status" value="1"/>
</dbReference>
<dbReference type="Proteomes" id="UP000290138">
    <property type="component" value="Chromosome"/>
</dbReference>
<comment type="function">
    <text evidence="2">Component of the dihydroxyacetone kinase complex, which is responsible for the phosphoenolpyruvate (PEP)-dependent phosphorylation of dihydroxyacetone. DhaM serves as the phosphoryl donor. Is phosphorylated by phosphoenolpyruvate in an EI- and HPr-dependent reaction, and a phosphorelay system on histidine residues finally leads to phosphoryl transfer to DhaL and dihydroxyacetone.</text>
</comment>
<feature type="domain" description="PTS EIIA type-4" evidence="6">
    <location>
        <begin position="5"/>
        <end position="126"/>
    </location>
</feature>
<name>A0A0B7LHI3_STREE</name>
<evidence type="ECO:0000313" key="18">
    <source>
        <dbReference type="Proteomes" id="UP000474228"/>
    </source>
</evidence>
<dbReference type="Proteomes" id="UP000311381">
    <property type="component" value="Unassembled WGS sequence"/>
</dbReference>
<dbReference type="NCBIfam" id="TIGR02364">
    <property type="entry name" value="dha_pts"/>
    <property type="match status" value="1"/>
</dbReference>
<reference evidence="9 14" key="1">
    <citation type="submission" date="2018-06" db="EMBL/GenBank/DDBJ databases">
        <authorList>
            <consortium name="Pathogen Informatics"/>
            <person name="Doyle S."/>
        </authorList>
    </citation>
    <scope>NUCLEOTIDE SEQUENCE [LARGE SCALE GENOMIC DNA]</scope>
    <source>
        <strain evidence="9 14">NCTC13734</strain>
    </source>
</reference>
<evidence type="ECO:0000256" key="3">
    <source>
        <dbReference type="ARBA" id="ARBA00012095"/>
    </source>
</evidence>
<dbReference type="GO" id="GO:0019563">
    <property type="term" value="P:glycerol catabolic process"/>
    <property type="evidence" value="ECO:0007669"/>
    <property type="project" value="InterPro"/>
</dbReference>
<protein>
    <recommendedName>
        <fullName evidence="3">phosphoenolpyruvate--glycerone phosphotransferase</fullName>
        <ecNumber evidence="3">2.7.1.121</ecNumber>
    </recommendedName>
</protein>
<evidence type="ECO:0000313" key="10">
    <source>
        <dbReference type="EMBL" id="VFI32535.1"/>
    </source>
</evidence>
<dbReference type="EMBL" id="CABCSJ010000015">
    <property type="protein sequence ID" value="VST76555.1"/>
    <property type="molecule type" value="Genomic_DNA"/>
</dbReference>
<dbReference type="Gene3D" id="3.40.50.510">
    <property type="entry name" value="Phosphotransferase system, mannose-type IIA component"/>
    <property type="match status" value="1"/>
</dbReference>
<dbReference type="EMBL" id="WNHN01000021">
    <property type="protein sequence ID" value="MTV76927.1"/>
    <property type="molecule type" value="Genomic_DNA"/>
</dbReference>
<dbReference type="EMBL" id="UHFW01000006">
    <property type="protein sequence ID" value="SUN87243.1"/>
    <property type="molecule type" value="Genomic_DNA"/>
</dbReference>
<dbReference type="InterPro" id="IPR036662">
    <property type="entry name" value="PTS_EIIA_man-typ_sf"/>
</dbReference>
<dbReference type="AlphaFoldDB" id="A0A0B7LHI3"/>
<dbReference type="InterPro" id="IPR039643">
    <property type="entry name" value="DhaM"/>
</dbReference>
<evidence type="ECO:0000313" key="14">
    <source>
        <dbReference type="Proteomes" id="UP000254854"/>
    </source>
</evidence>
<dbReference type="GO" id="GO:0009401">
    <property type="term" value="P:phosphoenolpyruvate-dependent sugar phosphotransferase system"/>
    <property type="evidence" value="ECO:0007669"/>
    <property type="project" value="InterPro"/>
</dbReference>
<dbReference type="SUPFAM" id="SSF53062">
    <property type="entry name" value="PTS system fructose IIA component-like"/>
    <property type="match status" value="1"/>
</dbReference>
<evidence type="ECO:0000313" key="11">
    <source>
        <dbReference type="EMBL" id="VMD02441.1"/>
    </source>
</evidence>
<evidence type="ECO:0000313" key="9">
    <source>
        <dbReference type="EMBL" id="SUN87243.1"/>
    </source>
</evidence>
<dbReference type="Proteomes" id="UP000254854">
    <property type="component" value="Unassembled WGS sequence"/>
</dbReference>
<evidence type="ECO:0000256" key="4">
    <source>
        <dbReference type="ARBA" id="ARBA00022679"/>
    </source>
</evidence>
<evidence type="ECO:0000313" key="16">
    <source>
        <dbReference type="Proteomes" id="UP000312530"/>
    </source>
</evidence>
<dbReference type="EC" id="2.7.1.121" evidence="3"/>
<dbReference type="PANTHER" id="PTHR38594:SF1">
    <property type="entry name" value="PEP-DEPENDENT DIHYDROXYACETONE KINASE, PHOSPHORYL DONOR SUBUNIT DHAM"/>
    <property type="match status" value="1"/>
</dbReference>
<dbReference type="PROSITE" id="PS51096">
    <property type="entry name" value="PTS_EIIA_TYPE_4"/>
    <property type="match status" value="1"/>
</dbReference>
<dbReference type="GO" id="GO:0016020">
    <property type="term" value="C:membrane"/>
    <property type="evidence" value="ECO:0007669"/>
    <property type="project" value="InterPro"/>
</dbReference>
<evidence type="ECO:0000313" key="13">
    <source>
        <dbReference type="EMBL" id="VST76555.1"/>
    </source>
</evidence>
<dbReference type="RefSeq" id="WP_000443785.1">
    <property type="nucleotide sequence ID" value="NZ_AP026917.1"/>
</dbReference>
<gene>
    <name evidence="11" type="primary">dhaM</name>
    <name evidence="8" type="ORF">GM535_06440</name>
    <name evidence="7" type="ORF">GM539_07335</name>
    <name evidence="9" type="ORF">NCTC13734_01349</name>
    <name evidence="11" type="ORF">SAMEA2627268_01991</name>
    <name evidence="12" type="ORF">SAMEA2696453_01048</name>
    <name evidence="13" type="ORF">SAMEA3389245_02293</name>
    <name evidence="10" type="ORF">SAMEA3431391_01274</name>
</gene>
<comment type="catalytic activity">
    <reaction evidence="1">
        <text>dihydroxyacetone + phosphoenolpyruvate = dihydroxyacetone phosphate + pyruvate</text>
        <dbReference type="Rhea" id="RHEA:18381"/>
        <dbReference type="ChEBI" id="CHEBI:15361"/>
        <dbReference type="ChEBI" id="CHEBI:16016"/>
        <dbReference type="ChEBI" id="CHEBI:57642"/>
        <dbReference type="ChEBI" id="CHEBI:58702"/>
        <dbReference type="EC" id="2.7.1.121"/>
    </reaction>
</comment>
<dbReference type="EMBL" id="CAAULE010000006">
    <property type="protein sequence ID" value="VOG80299.1"/>
    <property type="molecule type" value="Genomic_DNA"/>
</dbReference>
<dbReference type="EMBL" id="WNHJ01000025">
    <property type="protein sequence ID" value="MTV63205.1"/>
    <property type="molecule type" value="Genomic_DNA"/>
</dbReference>
<dbReference type="Pfam" id="PF03610">
    <property type="entry name" value="EIIA-man"/>
    <property type="match status" value="1"/>
</dbReference>
<dbReference type="EMBL" id="CAAQRO010000019">
    <property type="protein sequence ID" value="VMD02441.1"/>
    <property type="molecule type" value="Genomic_DNA"/>
</dbReference>
<keyword evidence="7" id="KW-0418">Kinase</keyword>
<evidence type="ECO:0000313" key="8">
    <source>
        <dbReference type="EMBL" id="MTV76927.1"/>
    </source>
</evidence>
<sequence length="126" mass="13271">MESIGIGLVIVSHSKHIAEGVVELISKVAKDVPITYVGGTEGGGIGTSFDQVDRVVSENPADTLLAFFDLGSAKMNLKMVTDFSDKSIIINRVPIVEGAYNAAALLQAGAELSVIQTQLAELEINK</sequence>
<organism evidence="11 15">
    <name type="scientific">Streptococcus pneumoniae</name>
    <dbReference type="NCBI Taxonomy" id="1313"/>
    <lineage>
        <taxon>Bacteria</taxon>
        <taxon>Bacillati</taxon>
        <taxon>Bacillota</taxon>
        <taxon>Bacilli</taxon>
        <taxon>Lactobacillales</taxon>
        <taxon>Streptococcaceae</taxon>
        <taxon>Streptococcus</taxon>
    </lineage>
</organism>
<proteinExistence type="predicted"/>
<evidence type="ECO:0000256" key="2">
    <source>
        <dbReference type="ARBA" id="ARBA00002788"/>
    </source>
</evidence>
<accession>A0A0B7LHI3</accession>
<keyword evidence="4 11" id="KW-0808">Transferase</keyword>
<evidence type="ECO:0000259" key="6">
    <source>
        <dbReference type="PROSITE" id="PS51096"/>
    </source>
</evidence>
<reference evidence="15 16" key="2">
    <citation type="submission" date="2019-04" db="EMBL/GenBank/DDBJ databases">
        <authorList>
            <consortium name="Pathogen Informatics"/>
        </authorList>
    </citation>
    <scope>NUCLEOTIDE SEQUENCE [LARGE SCALE GENOMIC DNA]</scope>
    <source>
        <strain evidence="10">GPS_HK_21-sc-2296565</strain>
        <strain evidence="15 16">GPSC47</strain>
        <strain evidence="13 17">GPSC535</strain>
    </source>
</reference>
<evidence type="ECO:0000313" key="12">
    <source>
        <dbReference type="EMBL" id="VOG80299.1"/>
    </source>
</evidence>